<comment type="caution">
    <text evidence="2">The sequence shown here is derived from an EMBL/GenBank/DDBJ whole genome shotgun (WGS) entry which is preliminary data.</text>
</comment>
<dbReference type="Proteomes" id="UP000318288">
    <property type="component" value="Unassembled WGS sequence"/>
</dbReference>
<protein>
    <submittedName>
        <fullName evidence="2">Uncharacterized protein</fullName>
    </submittedName>
</protein>
<gene>
    <name evidence="2" type="ORF">Poly51_56200</name>
</gene>
<dbReference type="AlphaFoldDB" id="A0A5C6ECP6"/>
<feature type="region of interest" description="Disordered" evidence="1">
    <location>
        <begin position="1"/>
        <end position="22"/>
    </location>
</feature>
<evidence type="ECO:0000256" key="1">
    <source>
        <dbReference type="SAM" id="MobiDB-lite"/>
    </source>
</evidence>
<evidence type="ECO:0000313" key="2">
    <source>
        <dbReference type="EMBL" id="TWU46224.1"/>
    </source>
</evidence>
<dbReference type="RefSeq" id="WP_146461955.1">
    <property type="nucleotide sequence ID" value="NZ_SJPW01000008.1"/>
</dbReference>
<name>A0A5C6ECP6_9BACT</name>
<accession>A0A5C6ECP6</accession>
<proteinExistence type="predicted"/>
<sequence length="232" mass="25062">MSKISRETCRSQPSVESDAGDAECPGAKVTGVFVRNYRVMVQNRDSTVALVCVEETLRAARLVALAIVRKQQARLDDGLVIGTAQGNQPKRVFVQAWVGTPTAGSWQAVNERRGGIDQVLRPSRIVRHGKPSGHFTSGDQVRCVLLDEKTRRGGWRARIAGTAHVGPVVVRGEPPRQWKSGMTVPLRLSSLSRRTGAAQFAVVDQLLAGEPSLACVAETGIGELNSESPRTM</sequence>
<dbReference type="OrthoDB" id="9952054at2"/>
<reference evidence="2 3" key="1">
    <citation type="submission" date="2019-02" db="EMBL/GenBank/DDBJ databases">
        <title>Deep-cultivation of Planctomycetes and their phenomic and genomic characterization uncovers novel biology.</title>
        <authorList>
            <person name="Wiegand S."/>
            <person name="Jogler M."/>
            <person name="Boedeker C."/>
            <person name="Pinto D."/>
            <person name="Vollmers J."/>
            <person name="Rivas-Marin E."/>
            <person name="Kohn T."/>
            <person name="Peeters S.H."/>
            <person name="Heuer A."/>
            <person name="Rast P."/>
            <person name="Oberbeckmann S."/>
            <person name="Bunk B."/>
            <person name="Jeske O."/>
            <person name="Meyerdierks A."/>
            <person name="Storesund J.E."/>
            <person name="Kallscheuer N."/>
            <person name="Luecker S."/>
            <person name="Lage O.M."/>
            <person name="Pohl T."/>
            <person name="Merkel B.J."/>
            <person name="Hornburger P."/>
            <person name="Mueller R.-W."/>
            <person name="Bruemmer F."/>
            <person name="Labrenz M."/>
            <person name="Spormann A.M."/>
            <person name="Op Den Camp H."/>
            <person name="Overmann J."/>
            <person name="Amann R."/>
            <person name="Jetten M.S.M."/>
            <person name="Mascher T."/>
            <person name="Medema M.H."/>
            <person name="Devos D.P."/>
            <person name="Kaster A.-K."/>
            <person name="Ovreas L."/>
            <person name="Rohde M."/>
            <person name="Galperin M.Y."/>
            <person name="Jogler C."/>
        </authorList>
    </citation>
    <scope>NUCLEOTIDE SEQUENCE [LARGE SCALE GENOMIC DNA]</scope>
    <source>
        <strain evidence="2 3">Poly51</strain>
    </source>
</reference>
<organism evidence="2 3">
    <name type="scientific">Rubripirellula tenax</name>
    <dbReference type="NCBI Taxonomy" id="2528015"/>
    <lineage>
        <taxon>Bacteria</taxon>
        <taxon>Pseudomonadati</taxon>
        <taxon>Planctomycetota</taxon>
        <taxon>Planctomycetia</taxon>
        <taxon>Pirellulales</taxon>
        <taxon>Pirellulaceae</taxon>
        <taxon>Rubripirellula</taxon>
    </lineage>
</organism>
<evidence type="ECO:0000313" key="3">
    <source>
        <dbReference type="Proteomes" id="UP000318288"/>
    </source>
</evidence>
<keyword evidence="3" id="KW-1185">Reference proteome</keyword>
<dbReference type="EMBL" id="SJPW01000008">
    <property type="protein sequence ID" value="TWU46224.1"/>
    <property type="molecule type" value="Genomic_DNA"/>
</dbReference>